<evidence type="ECO:0000313" key="2">
    <source>
        <dbReference type="EMBL" id="KAH3687063.1"/>
    </source>
</evidence>
<keyword evidence="1" id="KW-0732">Signal</keyword>
<organism evidence="2 3">
    <name type="scientific">Wickerhamomyces pijperi</name>
    <name type="common">Yeast</name>
    <name type="synonym">Pichia pijperi</name>
    <dbReference type="NCBI Taxonomy" id="599730"/>
    <lineage>
        <taxon>Eukaryota</taxon>
        <taxon>Fungi</taxon>
        <taxon>Dikarya</taxon>
        <taxon>Ascomycota</taxon>
        <taxon>Saccharomycotina</taxon>
        <taxon>Saccharomycetes</taxon>
        <taxon>Phaffomycetales</taxon>
        <taxon>Wickerhamomycetaceae</taxon>
        <taxon>Wickerhamomyces</taxon>
    </lineage>
</organism>
<sequence length="59" mass="6801">MDFAKMIREDLAISWYLVLLALQPVNTNSNWVNLCTSFKSSSTKCSKLDSRQFLALSKW</sequence>
<evidence type="ECO:0000256" key="1">
    <source>
        <dbReference type="SAM" id="SignalP"/>
    </source>
</evidence>
<accession>A0A9P8TPE2</accession>
<dbReference type="AlphaFoldDB" id="A0A9P8TPE2"/>
<dbReference type="Proteomes" id="UP000774326">
    <property type="component" value="Unassembled WGS sequence"/>
</dbReference>
<reference evidence="2" key="1">
    <citation type="journal article" date="2021" name="Open Biol.">
        <title>Shared evolutionary footprints suggest mitochondrial oxidative damage underlies multiple complex I losses in fungi.</title>
        <authorList>
            <person name="Schikora-Tamarit M.A."/>
            <person name="Marcet-Houben M."/>
            <person name="Nosek J."/>
            <person name="Gabaldon T."/>
        </authorList>
    </citation>
    <scope>NUCLEOTIDE SEQUENCE</scope>
    <source>
        <strain evidence="2">CBS2887</strain>
    </source>
</reference>
<dbReference type="EMBL" id="JAEUBG010001030">
    <property type="protein sequence ID" value="KAH3687063.1"/>
    <property type="molecule type" value="Genomic_DNA"/>
</dbReference>
<feature type="chain" id="PRO_5040177968" evidence="1">
    <location>
        <begin position="28"/>
        <end position="59"/>
    </location>
</feature>
<reference evidence="2" key="2">
    <citation type="submission" date="2021-01" db="EMBL/GenBank/DDBJ databases">
        <authorList>
            <person name="Schikora-Tamarit M.A."/>
        </authorList>
    </citation>
    <scope>NUCLEOTIDE SEQUENCE</scope>
    <source>
        <strain evidence="2">CBS2887</strain>
    </source>
</reference>
<proteinExistence type="predicted"/>
<feature type="signal peptide" evidence="1">
    <location>
        <begin position="1"/>
        <end position="27"/>
    </location>
</feature>
<evidence type="ECO:0000313" key="3">
    <source>
        <dbReference type="Proteomes" id="UP000774326"/>
    </source>
</evidence>
<comment type="caution">
    <text evidence="2">The sequence shown here is derived from an EMBL/GenBank/DDBJ whole genome shotgun (WGS) entry which is preliminary data.</text>
</comment>
<keyword evidence="3" id="KW-1185">Reference proteome</keyword>
<protein>
    <submittedName>
        <fullName evidence="2">Uncharacterized protein</fullName>
    </submittedName>
</protein>
<gene>
    <name evidence="2" type="ORF">WICPIJ_001956</name>
</gene>
<name>A0A9P8TPE2_WICPI</name>